<dbReference type="PROSITE" id="PS50238">
    <property type="entry name" value="RHOGAP"/>
    <property type="match status" value="1"/>
</dbReference>
<dbReference type="GO" id="GO:0005096">
    <property type="term" value="F:GTPase activator activity"/>
    <property type="evidence" value="ECO:0007669"/>
    <property type="project" value="UniProtKB-KW"/>
</dbReference>
<feature type="compositionally biased region" description="Polar residues" evidence="3">
    <location>
        <begin position="715"/>
        <end position="741"/>
    </location>
</feature>
<dbReference type="OrthoDB" id="2157866at2759"/>
<keyword evidence="7" id="KW-1185">Reference proteome</keyword>
<feature type="compositionally biased region" description="Low complexity" evidence="3">
    <location>
        <begin position="506"/>
        <end position="518"/>
    </location>
</feature>
<feature type="compositionally biased region" description="Polar residues" evidence="3">
    <location>
        <begin position="841"/>
        <end position="872"/>
    </location>
</feature>
<feature type="compositionally biased region" description="Polar residues" evidence="3">
    <location>
        <begin position="963"/>
        <end position="976"/>
    </location>
</feature>
<dbReference type="Gene3D" id="2.30.29.30">
    <property type="entry name" value="Pleckstrin-homology domain (PH domain)/Phosphotyrosine-binding domain (PTB)"/>
    <property type="match status" value="1"/>
</dbReference>
<evidence type="ECO:0000256" key="2">
    <source>
        <dbReference type="SAM" id="Coils"/>
    </source>
</evidence>
<reference evidence="6" key="1">
    <citation type="journal article" date="2023" name="Plant J.">
        <title>The genome of the king protea, Protea cynaroides.</title>
        <authorList>
            <person name="Chang J."/>
            <person name="Duong T.A."/>
            <person name="Schoeman C."/>
            <person name="Ma X."/>
            <person name="Roodt D."/>
            <person name="Barker N."/>
            <person name="Li Z."/>
            <person name="Van de Peer Y."/>
            <person name="Mizrachi E."/>
        </authorList>
    </citation>
    <scope>NUCLEOTIDE SEQUENCE</scope>
    <source>
        <tissue evidence="6">Young leaves</tissue>
    </source>
</reference>
<dbReference type="InterPro" id="IPR000198">
    <property type="entry name" value="RhoGAP_dom"/>
</dbReference>
<feature type="compositionally biased region" description="Basic and acidic residues" evidence="3">
    <location>
        <begin position="747"/>
        <end position="764"/>
    </location>
</feature>
<dbReference type="InterPro" id="IPR052799">
    <property type="entry name" value="Rho_GAP_Regulators"/>
</dbReference>
<dbReference type="Pfam" id="PF00620">
    <property type="entry name" value="RhoGAP"/>
    <property type="match status" value="1"/>
</dbReference>
<evidence type="ECO:0000313" key="7">
    <source>
        <dbReference type="Proteomes" id="UP001141806"/>
    </source>
</evidence>
<dbReference type="GO" id="GO:0007165">
    <property type="term" value="P:signal transduction"/>
    <property type="evidence" value="ECO:0007669"/>
    <property type="project" value="InterPro"/>
</dbReference>
<dbReference type="SMART" id="SM00324">
    <property type="entry name" value="RhoGAP"/>
    <property type="match status" value="1"/>
</dbReference>
<dbReference type="SUPFAM" id="SSF50729">
    <property type="entry name" value="PH domain-like"/>
    <property type="match status" value="1"/>
</dbReference>
<feature type="region of interest" description="Disordered" evidence="3">
    <location>
        <begin position="1"/>
        <end position="23"/>
    </location>
</feature>
<gene>
    <name evidence="6" type="ORF">NE237_017442</name>
</gene>
<feature type="region of interest" description="Disordered" evidence="3">
    <location>
        <begin position="952"/>
        <end position="976"/>
    </location>
</feature>
<sequence length="976" mass="106365">MVTRNADSSQGDGASASPPAISADQLRSRAGNTVFKSGPLLISSKGIGWTSWKKRWFILTRTSLVFFRSDPNIVPQKSSEVNLTLGGIDLNNSGSVVVREDKKLLTVLFPDGRDGRAFTLKAETSEDLYDWKNALETALIEAPSATLVVGQNGIFRNDAADSVDGTSDLCVVGRDRQPLKSLVVGRPILLALEDIDGAPSFLEKALRFIEQYGVKVEGILRQAADVDDVEHRVREYEQGKNEFSSEEDAHVIADCVKHVLRELPSYPVPASCCNALLEAYRTDRGIRIKAMRAAIAETFPEPNSRLLQRVLKMMQAVASHKAENRMSLAAVAACMAPLLLRPLLAGDCELGNDFKMGGDGSVLLLQAAAAANHAQAIVITLLEEYDNIFRDDQLQDGSYSPELYSEESGSEDEEASDDDEIIGDDECSDSQHDLDADTEDDSEHAGSGTCSEESGNGGDDLNDDEVSEGTNSTYNSSAVGEFFDANQESSSEPQQTSVPQGANVQSNNNLNSQENSSSRVLANEYCKSLGDVASSIMEDISASKTPVHDALGYDQSLSTSKYANKQNEPVPSAKRRTVWGRTAAKKNLSMESIDYTSEDEAVIQRLEVTKIDLQNRIAKEEKGNVILQANLEKRKQALHDRRLALEKDVARLQEQLQRERDLREALESGLGTSLGHFPASATIDCKTKADLEEIAVAEADVITLDQKVADLHAQLHQQSQRNNESVKASHPHYQQTPNHQATLKVHQQKEIDTPEPARPRERTKISMNTSLDGADSVNVRTQEHPSLSNKKQLQKHKLDSAYDGSTKSVEVAATPSAVLPVVVEFTASSNSKEFGTKDEAPTSNENVKTQEPPSLSNRQPPQKRQVDSTSEGTKFDSPSSSSQQPPQEQQLDATSHRGNKSAGVSAMEYNASTNSKKSGSKGEGTVATSSALTKLTTRLNFLKERRNQIVNELENLDKGRGSEGQSVSAPPRTNTR</sequence>
<dbReference type="Pfam" id="PF14389">
    <property type="entry name" value="Lzipper-MIP1"/>
    <property type="match status" value="1"/>
</dbReference>
<feature type="compositionally biased region" description="Low complexity" evidence="3">
    <location>
        <begin position="1"/>
        <end position="20"/>
    </location>
</feature>
<feature type="region of interest" description="Disordered" evidence="3">
    <location>
        <begin position="715"/>
        <end position="801"/>
    </location>
</feature>
<feature type="compositionally biased region" description="Polar residues" evidence="3">
    <location>
        <begin position="778"/>
        <end position="791"/>
    </location>
</feature>
<dbReference type="InterPro" id="IPR008936">
    <property type="entry name" value="Rho_GTPase_activation_prot"/>
</dbReference>
<dbReference type="Proteomes" id="UP001141806">
    <property type="component" value="Unassembled WGS sequence"/>
</dbReference>
<dbReference type="PROSITE" id="PS50003">
    <property type="entry name" value="PH_DOMAIN"/>
    <property type="match status" value="1"/>
</dbReference>
<feature type="compositionally biased region" description="Low complexity" evidence="3">
    <location>
        <begin position="877"/>
        <end position="890"/>
    </location>
</feature>
<evidence type="ECO:0000259" key="5">
    <source>
        <dbReference type="PROSITE" id="PS50238"/>
    </source>
</evidence>
<dbReference type="InterPro" id="IPR001849">
    <property type="entry name" value="PH_domain"/>
</dbReference>
<evidence type="ECO:0000256" key="1">
    <source>
        <dbReference type="ARBA" id="ARBA00022468"/>
    </source>
</evidence>
<dbReference type="CDD" id="cd00159">
    <property type="entry name" value="RhoGAP"/>
    <property type="match status" value="1"/>
</dbReference>
<protein>
    <recommendedName>
        <fullName evidence="8">Rho GTPase-activating protein REN1-like</fullName>
    </recommendedName>
</protein>
<dbReference type="AlphaFoldDB" id="A0A9Q0QN10"/>
<dbReference type="Pfam" id="PF00169">
    <property type="entry name" value="PH"/>
    <property type="match status" value="1"/>
</dbReference>
<organism evidence="6 7">
    <name type="scientific">Protea cynaroides</name>
    <dbReference type="NCBI Taxonomy" id="273540"/>
    <lineage>
        <taxon>Eukaryota</taxon>
        <taxon>Viridiplantae</taxon>
        <taxon>Streptophyta</taxon>
        <taxon>Embryophyta</taxon>
        <taxon>Tracheophyta</taxon>
        <taxon>Spermatophyta</taxon>
        <taxon>Magnoliopsida</taxon>
        <taxon>Proteales</taxon>
        <taxon>Proteaceae</taxon>
        <taxon>Protea</taxon>
    </lineage>
</organism>
<dbReference type="EMBL" id="JAMYWD010000007">
    <property type="protein sequence ID" value="KAJ4965593.1"/>
    <property type="molecule type" value="Genomic_DNA"/>
</dbReference>
<evidence type="ECO:0000259" key="4">
    <source>
        <dbReference type="PROSITE" id="PS50003"/>
    </source>
</evidence>
<feature type="compositionally biased region" description="Polar residues" evidence="3">
    <location>
        <begin position="468"/>
        <end position="478"/>
    </location>
</feature>
<accession>A0A9Q0QN10</accession>
<feature type="domain" description="Rho-GAP" evidence="5">
    <location>
        <begin position="190"/>
        <end position="389"/>
    </location>
</feature>
<name>A0A9Q0QN10_9MAGN</name>
<feature type="domain" description="PH" evidence="4">
    <location>
        <begin position="33"/>
        <end position="140"/>
    </location>
</feature>
<dbReference type="SMART" id="SM00233">
    <property type="entry name" value="PH"/>
    <property type="match status" value="1"/>
</dbReference>
<dbReference type="PANTHER" id="PTHR46265">
    <property type="entry name" value="RHO GTPASE-ACTIVATING PROTEIN 7"/>
    <property type="match status" value="1"/>
</dbReference>
<dbReference type="PANTHER" id="PTHR46265:SF21">
    <property type="entry name" value="RHO GTPASE-ACTIVATING PROTEIN REN1-LIKE ISOFORM X1"/>
    <property type="match status" value="1"/>
</dbReference>
<evidence type="ECO:0008006" key="8">
    <source>
        <dbReference type="Google" id="ProtNLM"/>
    </source>
</evidence>
<dbReference type="InterPro" id="IPR025757">
    <property type="entry name" value="MIP1_Leuzipper"/>
</dbReference>
<dbReference type="SUPFAM" id="SSF48350">
    <property type="entry name" value="GTPase activation domain, GAP"/>
    <property type="match status" value="1"/>
</dbReference>
<feature type="coiled-coil region" evidence="2">
    <location>
        <begin position="603"/>
        <end position="669"/>
    </location>
</feature>
<feature type="region of interest" description="Disordered" evidence="3">
    <location>
        <begin position="393"/>
        <end position="519"/>
    </location>
</feature>
<feature type="compositionally biased region" description="Polar residues" evidence="3">
    <location>
        <begin position="486"/>
        <end position="505"/>
    </location>
</feature>
<keyword evidence="2" id="KW-0175">Coiled coil</keyword>
<evidence type="ECO:0000313" key="6">
    <source>
        <dbReference type="EMBL" id="KAJ4965593.1"/>
    </source>
</evidence>
<proteinExistence type="predicted"/>
<feature type="compositionally biased region" description="Acidic residues" evidence="3">
    <location>
        <begin position="404"/>
        <end position="428"/>
    </location>
</feature>
<dbReference type="CDD" id="cd00821">
    <property type="entry name" value="PH"/>
    <property type="match status" value="1"/>
</dbReference>
<feature type="region of interest" description="Disordered" evidence="3">
    <location>
        <begin position="828"/>
        <end position="933"/>
    </location>
</feature>
<dbReference type="InterPro" id="IPR011993">
    <property type="entry name" value="PH-like_dom_sf"/>
</dbReference>
<comment type="caution">
    <text evidence="6">The sequence shown here is derived from an EMBL/GenBank/DDBJ whole genome shotgun (WGS) entry which is preliminary data.</text>
</comment>
<dbReference type="Gene3D" id="1.10.555.10">
    <property type="entry name" value="Rho GTPase activation protein"/>
    <property type="match status" value="1"/>
</dbReference>
<keyword evidence="1" id="KW-0343">GTPase activation</keyword>
<evidence type="ECO:0000256" key="3">
    <source>
        <dbReference type="SAM" id="MobiDB-lite"/>
    </source>
</evidence>